<sequence>MNRPMIITICLSSVLLCQCSGPEEKKVDPSKMNLAQRSMLKPNENQRSRYEKYMSDSHLSKSSAGSYFQKQTHHSKNFNGGNSYSGQKEFKTGESVYGRPKSKDLDMTYMLGDKQALGKNSSFKADESRFGSQKAREGSAIFGGADNQFKTGSALTRSKSTGKEPKIIENYNDRGEGKKSAYTEDEVRQLLNRN</sequence>
<name>A0ABW0KW82_9BACT</name>
<organism evidence="2 3">
    <name type="scientific">Prosthecobacter fluviatilis</name>
    <dbReference type="NCBI Taxonomy" id="445931"/>
    <lineage>
        <taxon>Bacteria</taxon>
        <taxon>Pseudomonadati</taxon>
        <taxon>Verrucomicrobiota</taxon>
        <taxon>Verrucomicrobiia</taxon>
        <taxon>Verrucomicrobiales</taxon>
        <taxon>Verrucomicrobiaceae</taxon>
        <taxon>Prosthecobacter</taxon>
    </lineage>
</organism>
<gene>
    <name evidence="2" type="ORF">ACFQDI_17705</name>
</gene>
<comment type="caution">
    <text evidence="2">The sequence shown here is derived from an EMBL/GenBank/DDBJ whole genome shotgun (WGS) entry which is preliminary data.</text>
</comment>
<feature type="region of interest" description="Disordered" evidence="1">
    <location>
        <begin position="120"/>
        <end position="194"/>
    </location>
</feature>
<keyword evidence="3" id="KW-1185">Reference proteome</keyword>
<feature type="compositionally biased region" description="Basic and acidic residues" evidence="1">
    <location>
        <begin position="124"/>
        <end position="137"/>
    </location>
</feature>
<dbReference type="EMBL" id="JBHSMQ010000006">
    <property type="protein sequence ID" value="MFC5456706.1"/>
    <property type="molecule type" value="Genomic_DNA"/>
</dbReference>
<feature type="compositionally biased region" description="Polar residues" evidence="1">
    <location>
        <begin position="148"/>
        <end position="159"/>
    </location>
</feature>
<feature type="region of interest" description="Disordered" evidence="1">
    <location>
        <begin position="63"/>
        <end position="99"/>
    </location>
</feature>
<evidence type="ECO:0000313" key="2">
    <source>
        <dbReference type="EMBL" id="MFC5456706.1"/>
    </source>
</evidence>
<evidence type="ECO:0000313" key="3">
    <source>
        <dbReference type="Proteomes" id="UP001596052"/>
    </source>
</evidence>
<evidence type="ECO:0000256" key="1">
    <source>
        <dbReference type="SAM" id="MobiDB-lite"/>
    </source>
</evidence>
<accession>A0ABW0KW82</accession>
<dbReference type="Proteomes" id="UP001596052">
    <property type="component" value="Unassembled WGS sequence"/>
</dbReference>
<dbReference type="RefSeq" id="WP_377169213.1">
    <property type="nucleotide sequence ID" value="NZ_JBHSMQ010000006.1"/>
</dbReference>
<protein>
    <submittedName>
        <fullName evidence="2">Uncharacterized protein</fullName>
    </submittedName>
</protein>
<reference evidence="3" key="1">
    <citation type="journal article" date="2019" name="Int. J. Syst. Evol. Microbiol.">
        <title>The Global Catalogue of Microorganisms (GCM) 10K type strain sequencing project: providing services to taxonomists for standard genome sequencing and annotation.</title>
        <authorList>
            <consortium name="The Broad Institute Genomics Platform"/>
            <consortium name="The Broad Institute Genome Sequencing Center for Infectious Disease"/>
            <person name="Wu L."/>
            <person name="Ma J."/>
        </authorList>
    </citation>
    <scope>NUCLEOTIDE SEQUENCE [LARGE SCALE GENOMIC DNA]</scope>
    <source>
        <strain evidence="3">CGMCC 4.1469</strain>
    </source>
</reference>
<feature type="compositionally biased region" description="Polar residues" evidence="1">
    <location>
        <begin position="77"/>
        <end position="86"/>
    </location>
</feature>
<feature type="compositionally biased region" description="Basic and acidic residues" evidence="1">
    <location>
        <begin position="161"/>
        <end position="188"/>
    </location>
</feature>
<proteinExistence type="predicted"/>